<name>N9HLW6_ACILW</name>
<evidence type="ECO:0000313" key="2">
    <source>
        <dbReference type="EMBL" id="ENW30224.1"/>
    </source>
</evidence>
<keyword evidence="1" id="KW-0812">Transmembrane</keyword>
<keyword evidence="1" id="KW-0472">Membrane</keyword>
<dbReference type="HOGENOM" id="CLU_2285305_0_0_6"/>
<accession>N9HLW6</accession>
<feature type="transmembrane region" description="Helical" evidence="1">
    <location>
        <begin position="39"/>
        <end position="60"/>
    </location>
</feature>
<gene>
    <name evidence="2" type="ORF">F923_01863</name>
</gene>
<keyword evidence="1" id="KW-1133">Transmembrane helix</keyword>
<evidence type="ECO:0000256" key="1">
    <source>
        <dbReference type="SAM" id="Phobius"/>
    </source>
</evidence>
<feature type="transmembrane region" description="Helical" evidence="1">
    <location>
        <begin position="12"/>
        <end position="33"/>
    </location>
</feature>
<dbReference type="AlphaFoldDB" id="N9HLW6"/>
<sequence length="101" mass="12040">MQDSGLQPERTFLSIERSLFSYIIVNFTFFKYLINKPYYFFYISIFITTAICLYYFILLINFNKIKTLRTDNKNLITYRLILLSSAIFTIILAIAAIFIIY</sequence>
<dbReference type="Proteomes" id="UP000018416">
    <property type="component" value="Unassembled WGS sequence"/>
</dbReference>
<protein>
    <submittedName>
        <fullName evidence="2">Uncharacterized protein</fullName>
    </submittedName>
</protein>
<feature type="transmembrane region" description="Helical" evidence="1">
    <location>
        <begin position="80"/>
        <end position="100"/>
    </location>
</feature>
<dbReference type="EMBL" id="APQU01000012">
    <property type="protein sequence ID" value="ENW30224.1"/>
    <property type="molecule type" value="Genomic_DNA"/>
</dbReference>
<evidence type="ECO:0000313" key="3">
    <source>
        <dbReference type="Proteomes" id="UP000018416"/>
    </source>
</evidence>
<reference evidence="2 3" key="1">
    <citation type="submission" date="2013-02" db="EMBL/GenBank/DDBJ databases">
        <title>The Genome Sequence of Acinetobacter lwoffii NIPH 478.</title>
        <authorList>
            <consortium name="The Broad Institute Genome Sequencing Platform"/>
            <consortium name="The Broad Institute Genome Sequencing Center for Infectious Disease"/>
            <person name="Cerqueira G."/>
            <person name="Feldgarden M."/>
            <person name="Courvalin P."/>
            <person name="Perichon B."/>
            <person name="Grillot-Courvalin C."/>
            <person name="Clermont D."/>
            <person name="Rocha E."/>
            <person name="Yoon E.-J."/>
            <person name="Nemec A."/>
            <person name="Walker B."/>
            <person name="Young S.K."/>
            <person name="Zeng Q."/>
            <person name="Gargeya S."/>
            <person name="Fitzgerald M."/>
            <person name="Haas B."/>
            <person name="Abouelleil A."/>
            <person name="Alvarado L."/>
            <person name="Arachchi H.M."/>
            <person name="Berlin A.M."/>
            <person name="Chapman S.B."/>
            <person name="Dewar J."/>
            <person name="Goldberg J."/>
            <person name="Griggs A."/>
            <person name="Gujja S."/>
            <person name="Hansen M."/>
            <person name="Howarth C."/>
            <person name="Imamovic A."/>
            <person name="Larimer J."/>
            <person name="McCowan C."/>
            <person name="Murphy C."/>
            <person name="Neiman D."/>
            <person name="Pearson M."/>
            <person name="Priest M."/>
            <person name="Roberts A."/>
            <person name="Saif S."/>
            <person name="Shea T."/>
            <person name="Sisk P."/>
            <person name="Sykes S."/>
            <person name="Wortman J."/>
            <person name="Nusbaum C."/>
            <person name="Birren B."/>
        </authorList>
    </citation>
    <scope>NUCLEOTIDE SEQUENCE [LARGE SCALE GENOMIC DNA]</scope>
    <source>
        <strain evidence="2 3">NIPH 478</strain>
    </source>
</reference>
<organism evidence="2 3">
    <name type="scientific">Acinetobacter lwoffii NIPH 478</name>
    <dbReference type="NCBI Taxonomy" id="1217668"/>
    <lineage>
        <taxon>Bacteria</taxon>
        <taxon>Pseudomonadati</taxon>
        <taxon>Pseudomonadota</taxon>
        <taxon>Gammaproteobacteria</taxon>
        <taxon>Moraxellales</taxon>
        <taxon>Moraxellaceae</taxon>
        <taxon>Acinetobacter</taxon>
    </lineage>
</organism>
<comment type="caution">
    <text evidence="2">The sequence shown here is derived from an EMBL/GenBank/DDBJ whole genome shotgun (WGS) entry which is preliminary data.</text>
</comment>
<proteinExistence type="predicted"/>